<proteinExistence type="predicted"/>
<sequence>MASGAYLDTQAQTQAQAQATTPPPLSSGSGDSESAVPAPPPPPTEAPDAESAKLSVADFGVFNRLAVMMDAYDARTYIHVHGSIDSSISVFIDFYFCYISISISISINISINHNHFRSTWNLLYKACTDSSRPAGMSIRSFVSQGLRLSRALTMHHTIEEQHIFPELAERMPAFAPHEHLITQHEQIHEGLERFDAYLDACASGERELRLSELKEIMDSFAHVLWAHLDDEVRMLGAENMRKYWSKDEILSMNW</sequence>
<dbReference type="EMBL" id="AMGY01000004">
    <property type="protein sequence ID" value="EXJ84585.1"/>
    <property type="molecule type" value="Genomic_DNA"/>
</dbReference>
<dbReference type="OrthoDB" id="10044044at2759"/>
<evidence type="ECO:0000259" key="2">
    <source>
        <dbReference type="Pfam" id="PF01814"/>
    </source>
</evidence>
<organism evidence="3 4">
    <name type="scientific">Capronia epimyces CBS 606.96</name>
    <dbReference type="NCBI Taxonomy" id="1182542"/>
    <lineage>
        <taxon>Eukaryota</taxon>
        <taxon>Fungi</taxon>
        <taxon>Dikarya</taxon>
        <taxon>Ascomycota</taxon>
        <taxon>Pezizomycotina</taxon>
        <taxon>Eurotiomycetes</taxon>
        <taxon>Chaetothyriomycetidae</taxon>
        <taxon>Chaetothyriales</taxon>
        <taxon>Herpotrichiellaceae</taxon>
        <taxon>Capronia</taxon>
    </lineage>
</organism>
<protein>
    <recommendedName>
        <fullName evidence="2">Hemerythrin-like domain-containing protein</fullName>
    </recommendedName>
</protein>
<dbReference type="eggNOG" id="ENOG502S4CP">
    <property type="taxonomic scope" value="Eukaryota"/>
</dbReference>
<dbReference type="InterPro" id="IPR012312">
    <property type="entry name" value="Hemerythrin-like"/>
</dbReference>
<evidence type="ECO:0000256" key="1">
    <source>
        <dbReference type="SAM" id="MobiDB-lite"/>
    </source>
</evidence>
<dbReference type="Pfam" id="PF01814">
    <property type="entry name" value="Hemerythrin"/>
    <property type="match status" value="1"/>
</dbReference>
<name>W9Y4L3_9EURO</name>
<feature type="compositionally biased region" description="Low complexity" evidence="1">
    <location>
        <begin position="9"/>
        <end position="20"/>
    </location>
</feature>
<dbReference type="InterPro" id="IPR053206">
    <property type="entry name" value="Dimeric_xanthone_biosynth"/>
</dbReference>
<dbReference type="Proteomes" id="UP000019478">
    <property type="component" value="Unassembled WGS sequence"/>
</dbReference>
<dbReference type="HOGENOM" id="CLU_074846_1_1_1"/>
<dbReference type="RefSeq" id="XP_007733570.1">
    <property type="nucleotide sequence ID" value="XM_007735380.1"/>
</dbReference>
<accession>W9Y4L3</accession>
<dbReference type="AlphaFoldDB" id="W9Y4L3"/>
<dbReference type="PANTHER" id="PTHR38048">
    <property type="entry name" value="EXPRESSED PROTEIN"/>
    <property type="match status" value="1"/>
</dbReference>
<dbReference type="GeneID" id="19169370"/>
<gene>
    <name evidence="3" type="ORF">A1O3_05255</name>
</gene>
<dbReference type="Gene3D" id="1.20.120.520">
    <property type="entry name" value="nmb1532 protein domain like"/>
    <property type="match status" value="1"/>
</dbReference>
<comment type="caution">
    <text evidence="3">The sequence shown here is derived from an EMBL/GenBank/DDBJ whole genome shotgun (WGS) entry which is preliminary data.</text>
</comment>
<feature type="domain" description="Hemerythrin-like" evidence="2">
    <location>
        <begin position="113"/>
        <end position="231"/>
    </location>
</feature>
<dbReference type="PANTHER" id="PTHR38048:SF1">
    <property type="entry name" value="HEMERYTHRIN-LIKE DOMAIN-CONTAINING PROTEIN"/>
    <property type="match status" value="1"/>
</dbReference>
<dbReference type="STRING" id="1182542.W9Y4L3"/>
<evidence type="ECO:0000313" key="3">
    <source>
        <dbReference type="EMBL" id="EXJ84585.1"/>
    </source>
</evidence>
<feature type="region of interest" description="Disordered" evidence="1">
    <location>
        <begin position="1"/>
        <end position="51"/>
    </location>
</feature>
<reference evidence="3 4" key="1">
    <citation type="submission" date="2013-03" db="EMBL/GenBank/DDBJ databases">
        <title>The Genome Sequence of Capronia epimyces CBS 606.96.</title>
        <authorList>
            <consortium name="The Broad Institute Genomics Platform"/>
            <person name="Cuomo C."/>
            <person name="de Hoog S."/>
            <person name="Gorbushina A."/>
            <person name="Walker B."/>
            <person name="Young S.K."/>
            <person name="Zeng Q."/>
            <person name="Gargeya S."/>
            <person name="Fitzgerald M."/>
            <person name="Haas B."/>
            <person name="Abouelleil A."/>
            <person name="Allen A.W."/>
            <person name="Alvarado L."/>
            <person name="Arachchi H.M."/>
            <person name="Berlin A.M."/>
            <person name="Chapman S.B."/>
            <person name="Gainer-Dewar J."/>
            <person name="Goldberg J."/>
            <person name="Griggs A."/>
            <person name="Gujja S."/>
            <person name="Hansen M."/>
            <person name="Howarth C."/>
            <person name="Imamovic A."/>
            <person name="Ireland A."/>
            <person name="Larimer J."/>
            <person name="McCowan C."/>
            <person name="Murphy C."/>
            <person name="Pearson M."/>
            <person name="Poon T.W."/>
            <person name="Priest M."/>
            <person name="Roberts A."/>
            <person name="Saif S."/>
            <person name="Shea T."/>
            <person name="Sisk P."/>
            <person name="Sykes S."/>
            <person name="Wortman J."/>
            <person name="Nusbaum C."/>
            <person name="Birren B."/>
        </authorList>
    </citation>
    <scope>NUCLEOTIDE SEQUENCE [LARGE SCALE GENOMIC DNA]</scope>
    <source>
        <strain evidence="3 4">CBS 606.96</strain>
    </source>
</reference>
<keyword evidence="4" id="KW-1185">Reference proteome</keyword>
<dbReference type="CDD" id="cd12108">
    <property type="entry name" value="Hr-like"/>
    <property type="match status" value="1"/>
</dbReference>
<evidence type="ECO:0000313" key="4">
    <source>
        <dbReference type="Proteomes" id="UP000019478"/>
    </source>
</evidence>